<evidence type="ECO:0000256" key="1">
    <source>
        <dbReference type="ARBA" id="ARBA00005945"/>
    </source>
</evidence>
<keyword evidence="4" id="KW-0479">Metal-binding</keyword>
<dbReference type="SUPFAM" id="SSF56300">
    <property type="entry name" value="Metallo-dependent phosphatases"/>
    <property type="match status" value="1"/>
</dbReference>
<dbReference type="PROSITE" id="PS01269">
    <property type="entry name" value="UPF0025"/>
    <property type="match status" value="1"/>
</dbReference>
<dbReference type="OMA" id="VRGNMDY"/>
<sequence>MNEITIADILKYKRLNFIIAIGDLHVPHRSHGIPPEFKKLLVPEKIQHILCTGNLVSKDIHDYFKTLTSDVHVVKGEFDENSSYPDTKVVTIGQFKFGLCHGQQIVPWGDKTSLAALQREMDVDVLITGHTHHIEVFEANNKLFINPGSATGAFSNITHDVTPSFVLMDVQGYDITIYIYKLIDGSVKVEKLEHSKQ</sequence>
<dbReference type="GO" id="GO:0031410">
    <property type="term" value="C:cytoplasmic vesicle"/>
    <property type="evidence" value="ECO:0007669"/>
    <property type="project" value="UniProtKB-ARBA"/>
</dbReference>
<protein>
    <recommendedName>
        <fullName evidence="2 7">Vacuolar protein sorting-associated protein 29</fullName>
    </recommendedName>
</protein>
<evidence type="ECO:0000256" key="6">
    <source>
        <dbReference type="ARBA" id="ARBA00022927"/>
    </source>
</evidence>
<proteinExistence type="inferred from homology"/>
<dbReference type="Pfam" id="PF12850">
    <property type="entry name" value="Metallophos_2"/>
    <property type="match status" value="1"/>
</dbReference>
<evidence type="ECO:0000256" key="5">
    <source>
        <dbReference type="ARBA" id="ARBA00022801"/>
    </source>
</evidence>
<evidence type="ECO:0000259" key="8">
    <source>
        <dbReference type="Pfam" id="PF12850"/>
    </source>
</evidence>
<feature type="domain" description="Calcineurin-like phosphoesterase" evidence="8">
    <location>
        <begin position="18"/>
        <end position="171"/>
    </location>
</feature>
<dbReference type="GO" id="GO:0016787">
    <property type="term" value="F:hydrolase activity"/>
    <property type="evidence" value="ECO:0007669"/>
    <property type="project" value="UniProtKB-KW"/>
</dbReference>
<dbReference type="AlphaFoldDB" id="D3B465"/>
<keyword evidence="6" id="KW-0653">Protein transport</keyword>
<dbReference type="GO" id="GO:0046872">
    <property type="term" value="F:metal ion binding"/>
    <property type="evidence" value="ECO:0007669"/>
    <property type="project" value="UniProtKB-KW"/>
</dbReference>
<dbReference type="InterPro" id="IPR024654">
    <property type="entry name" value="Calcineurin-like_PHP_lpxH"/>
</dbReference>
<dbReference type="NCBIfam" id="TIGR00040">
    <property type="entry name" value="yfcE"/>
    <property type="match status" value="1"/>
</dbReference>
<gene>
    <name evidence="9" type="primary">vps29</name>
    <name evidence="9" type="ORF">PPL_03186</name>
</gene>
<dbReference type="InParanoid" id="D3B465"/>
<dbReference type="STRING" id="670386.D3B465"/>
<dbReference type="InterPro" id="IPR028661">
    <property type="entry name" value="Vps29"/>
</dbReference>
<dbReference type="EMBL" id="ADBJ01000010">
    <property type="protein sequence ID" value="EFA84113.1"/>
    <property type="molecule type" value="Genomic_DNA"/>
</dbReference>
<evidence type="ECO:0000313" key="10">
    <source>
        <dbReference type="Proteomes" id="UP000001396"/>
    </source>
</evidence>
<keyword evidence="10" id="KW-1185">Reference proteome</keyword>
<name>D3B465_HETP5</name>
<dbReference type="GO" id="GO:0005829">
    <property type="term" value="C:cytosol"/>
    <property type="evidence" value="ECO:0007669"/>
    <property type="project" value="GOC"/>
</dbReference>
<evidence type="ECO:0000256" key="2">
    <source>
        <dbReference type="ARBA" id="ARBA00017767"/>
    </source>
</evidence>
<organism evidence="9 10">
    <name type="scientific">Heterostelium pallidum (strain ATCC 26659 / Pp 5 / PN500)</name>
    <name type="common">Cellular slime mold</name>
    <name type="synonym">Polysphondylium pallidum</name>
    <dbReference type="NCBI Taxonomy" id="670386"/>
    <lineage>
        <taxon>Eukaryota</taxon>
        <taxon>Amoebozoa</taxon>
        <taxon>Evosea</taxon>
        <taxon>Eumycetozoa</taxon>
        <taxon>Dictyostelia</taxon>
        <taxon>Acytosteliales</taxon>
        <taxon>Acytosteliaceae</taxon>
        <taxon>Heterostelium</taxon>
    </lineage>
</organism>
<comment type="similarity">
    <text evidence="1 7">Belongs to the VPS29 family.</text>
</comment>
<evidence type="ECO:0000256" key="3">
    <source>
        <dbReference type="ARBA" id="ARBA00022448"/>
    </source>
</evidence>
<dbReference type="GeneID" id="31358709"/>
<dbReference type="FunCoup" id="D3B465">
    <property type="interactions" value="847"/>
</dbReference>
<accession>D3B465</accession>
<dbReference type="InterPro" id="IPR029052">
    <property type="entry name" value="Metallo-depent_PP-like"/>
</dbReference>
<reference evidence="9 10" key="1">
    <citation type="journal article" date="2011" name="Genome Res.">
        <title>Phylogeny-wide analysis of social amoeba genomes highlights ancient origins for complex intercellular communication.</title>
        <authorList>
            <person name="Heidel A.J."/>
            <person name="Lawal H.M."/>
            <person name="Felder M."/>
            <person name="Schilde C."/>
            <person name="Helps N.R."/>
            <person name="Tunggal B."/>
            <person name="Rivero F."/>
            <person name="John U."/>
            <person name="Schleicher M."/>
            <person name="Eichinger L."/>
            <person name="Platzer M."/>
            <person name="Noegel A.A."/>
            <person name="Schaap P."/>
            <person name="Gloeckner G."/>
        </authorList>
    </citation>
    <scope>NUCLEOTIDE SEQUENCE [LARGE SCALE GENOMIC DNA]</scope>
    <source>
        <strain evidence="10">ATCC 26659 / Pp 5 / PN500</strain>
    </source>
</reference>
<dbReference type="Proteomes" id="UP000001396">
    <property type="component" value="Unassembled WGS sequence"/>
</dbReference>
<dbReference type="GO" id="GO:0015031">
    <property type="term" value="P:protein transport"/>
    <property type="evidence" value="ECO:0007669"/>
    <property type="project" value="UniProtKB-KW"/>
</dbReference>
<comment type="caution">
    <text evidence="9">The sequence shown here is derived from an EMBL/GenBank/DDBJ whole genome shotgun (WGS) entry which is preliminary data.</text>
</comment>
<evidence type="ECO:0000313" key="9">
    <source>
        <dbReference type="EMBL" id="EFA84113.1"/>
    </source>
</evidence>
<dbReference type="FunFam" id="3.60.21.10:FF:000015">
    <property type="entry name" value="Vacuolar protein sorting-associated protein 29"/>
    <property type="match status" value="1"/>
</dbReference>
<dbReference type="InterPro" id="IPR020935">
    <property type="entry name" value="PdiEstase_YfcE_CS"/>
</dbReference>
<dbReference type="InterPro" id="IPR000979">
    <property type="entry name" value="Phosphodiesterase_MJ0936/Vps29"/>
</dbReference>
<keyword evidence="3" id="KW-0813">Transport</keyword>
<dbReference type="Gene3D" id="3.60.21.10">
    <property type="match status" value="1"/>
</dbReference>
<dbReference type="GO" id="GO:0030904">
    <property type="term" value="C:retromer complex"/>
    <property type="evidence" value="ECO:0007669"/>
    <property type="project" value="InterPro"/>
</dbReference>
<evidence type="ECO:0000256" key="7">
    <source>
        <dbReference type="RuleBase" id="RU362040"/>
    </source>
</evidence>
<dbReference type="RefSeq" id="XP_020436230.1">
    <property type="nucleotide sequence ID" value="XM_020574158.1"/>
</dbReference>
<keyword evidence="5" id="KW-0378">Hydrolase</keyword>
<dbReference type="CDD" id="cd07394">
    <property type="entry name" value="MPP_Vps29"/>
    <property type="match status" value="1"/>
</dbReference>
<dbReference type="GO" id="GO:0042147">
    <property type="term" value="P:retrograde transport, endosome to Golgi"/>
    <property type="evidence" value="ECO:0007669"/>
    <property type="project" value="InterPro"/>
</dbReference>
<evidence type="ECO:0000256" key="4">
    <source>
        <dbReference type="ARBA" id="ARBA00022723"/>
    </source>
</evidence>
<dbReference type="PANTHER" id="PTHR11124">
    <property type="entry name" value="VACUOLAR SORTING PROTEIN VPS29"/>
    <property type="match status" value="1"/>
</dbReference>